<evidence type="ECO:0000313" key="7">
    <source>
        <dbReference type="Proteomes" id="UP001515480"/>
    </source>
</evidence>
<reference evidence="6 7" key="1">
    <citation type="journal article" date="2024" name="Science">
        <title>Giant polyketide synthase enzymes in the biosynthesis of giant marine polyether toxins.</title>
        <authorList>
            <person name="Fallon T.R."/>
            <person name="Shende V.V."/>
            <person name="Wierzbicki I.H."/>
            <person name="Pendleton A.L."/>
            <person name="Watervoot N.F."/>
            <person name="Auber R.P."/>
            <person name="Gonzalez D.J."/>
            <person name="Wisecaver J.H."/>
            <person name="Moore B.S."/>
        </authorList>
    </citation>
    <scope>NUCLEOTIDE SEQUENCE [LARGE SCALE GENOMIC DNA]</scope>
    <source>
        <strain evidence="6 7">12B1</strain>
    </source>
</reference>
<dbReference type="EMBL" id="JBGBPQ010000010">
    <property type="protein sequence ID" value="KAL1518961.1"/>
    <property type="molecule type" value="Genomic_DNA"/>
</dbReference>
<evidence type="ECO:0000259" key="4">
    <source>
        <dbReference type="Pfam" id="PF00251"/>
    </source>
</evidence>
<name>A0AB34JBF9_PRYPA</name>
<evidence type="ECO:0000256" key="3">
    <source>
        <dbReference type="ARBA" id="ARBA00023295"/>
    </source>
</evidence>
<keyword evidence="7" id="KW-1185">Reference proteome</keyword>
<accession>A0AB34JBF9</accession>
<comment type="similarity">
    <text evidence="1">Belongs to the glycosyl hydrolase 32 family.</text>
</comment>
<evidence type="ECO:0000256" key="2">
    <source>
        <dbReference type="ARBA" id="ARBA00022801"/>
    </source>
</evidence>
<proteinExistence type="inferred from homology"/>
<evidence type="ECO:0008006" key="8">
    <source>
        <dbReference type="Google" id="ProtNLM"/>
    </source>
</evidence>
<dbReference type="AlphaFoldDB" id="A0AB34JBF9"/>
<dbReference type="Gene3D" id="3.50.4.10">
    <property type="entry name" value="Hepatocyte Growth Factor"/>
    <property type="match status" value="1"/>
</dbReference>
<gene>
    <name evidence="6" type="ORF">AB1Y20_003231</name>
</gene>
<dbReference type="Proteomes" id="UP001515480">
    <property type="component" value="Unassembled WGS sequence"/>
</dbReference>
<dbReference type="GO" id="GO:0005975">
    <property type="term" value="P:carbohydrate metabolic process"/>
    <property type="evidence" value="ECO:0007669"/>
    <property type="project" value="InterPro"/>
</dbReference>
<dbReference type="InterPro" id="IPR023296">
    <property type="entry name" value="Glyco_hydro_beta-prop_sf"/>
</dbReference>
<dbReference type="GO" id="GO:0004553">
    <property type="term" value="F:hydrolase activity, hydrolyzing O-glycosyl compounds"/>
    <property type="evidence" value="ECO:0007669"/>
    <property type="project" value="InterPro"/>
</dbReference>
<dbReference type="SUPFAM" id="SSF75005">
    <property type="entry name" value="Arabinanase/levansucrase/invertase"/>
    <property type="match status" value="1"/>
</dbReference>
<feature type="domain" description="Glycosyl hydrolase family 32 N-terminal" evidence="4">
    <location>
        <begin position="72"/>
        <end position="391"/>
    </location>
</feature>
<comment type="caution">
    <text evidence="6">The sequence shown here is derived from an EMBL/GenBank/DDBJ whole genome shotgun (WGS) entry which is preliminary data.</text>
</comment>
<feature type="domain" description="Apple" evidence="5">
    <location>
        <begin position="466"/>
        <end position="505"/>
    </location>
</feature>
<evidence type="ECO:0000259" key="5">
    <source>
        <dbReference type="Pfam" id="PF14295"/>
    </source>
</evidence>
<protein>
    <recommendedName>
        <fullName evidence="8">Glycosyl hydrolase family 32 N-terminal domain-containing protein</fullName>
    </recommendedName>
</protein>
<keyword evidence="3" id="KW-0326">Glycosidase</keyword>
<dbReference type="SMART" id="SM00640">
    <property type="entry name" value="Glyco_32"/>
    <property type="match status" value="1"/>
</dbReference>
<dbReference type="InterPro" id="IPR050551">
    <property type="entry name" value="Fructan_Metab_Enzymes"/>
</dbReference>
<evidence type="ECO:0000313" key="6">
    <source>
        <dbReference type="EMBL" id="KAL1518961.1"/>
    </source>
</evidence>
<dbReference type="PANTHER" id="PTHR31953">
    <property type="entry name" value="BETA-FRUCTOFURANOSIDASE, INSOLUBLE ISOENZYME CWINV1-RELATED"/>
    <property type="match status" value="1"/>
</dbReference>
<sequence>MAAFAWLSVSLPSEVQHSFPTSTEWNQDTTKLGCTGPSGGSGPCLPGNEYCAAPFSNAPAFHLMDQHGCGENDPNGPVFDPVHGVIHHFYQIHLAAPPGHGPDYGHFVSKDFLHWAPMPVAIWNGIDASATPSRSTPYDNEAIFTGSAVVVDGAGPHGARGVVQIYPGLCNKDDWPSCATGTLLAQAVPANYEADELLTNWTKPSYNPIVENTQRDPSSPWKTPSGEWRLRTYDSKFYGAASDADMLAGKWYFIGVNPMFRTCECPSFYPLPAATPGFEKAYLDAQSKGTLPTHVHKTSCSGDWWQVGTYVPGAPKQLDNFTATPQWEDMWAQRPIDVGKFYASKDNEYPTLNGGVRRINWGWGVVPPDSVQTLPREITFNAVTHTLEQRPIDELRGLRAVKAARHRGSLGGAPYDFTPTANLSRVVKQSELVIKYTLPPTAAKLSIKYGPAVDPPAPVSTYMPATDLAGHDYNITHFPANTDPSVCEAACAADDKCKAWTYVVRGSPAGEWLALVLWSSSGDCCLKSAVPCPVSGRSACTSGAKSNTTAPCYESSVLCEVDYAPPDANATADYYEVPVFCGDFRDSLRLARTETSLEVRIFADWTIMETYFQQGRVAITSPAALDDDAHILLSSSARVSVDSSLYSVKSIWTTPDAVRAAPRVYK</sequence>
<organism evidence="6 7">
    <name type="scientific">Prymnesium parvum</name>
    <name type="common">Toxic golden alga</name>
    <dbReference type="NCBI Taxonomy" id="97485"/>
    <lineage>
        <taxon>Eukaryota</taxon>
        <taxon>Haptista</taxon>
        <taxon>Haptophyta</taxon>
        <taxon>Prymnesiophyceae</taxon>
        <taxon>Prymnesiales</taxon>
        <taxon>Prymnesiaceae</taxon>
        <taxon>Prymnesium</taxon>
    </lineage>
</organism>
<evidence type="ECO:0000256" key="1">
    <source>
        <dbReference type="ARBA" id="ARBA00009902"/>
    </source>
</evidence>
<keyword evidence="2" id="KW-0378">Hydrolase</keyword>
<dbReference type="InterPro" id="IPR003609">
    <property type="entry name" value="Pan_app"/>
</dbReference>
<dbReference type="Gene3D" id="2.115.10.20">
    <property type="entry name" value="Glycosyl hydrolase domain, family 43"/>
    <property type="match status" value="1"/>
</dbReference>
<dbReference type="Pfam" id="PF14295">
    <property type="entry name" value="PAN_4"/>
    <property type="match status" value="1"/>
</dbReference>
<dbReference type="InterPro" id="IPR001362">
    <property type="entry name" value="Glyco_hydro_32"/>
</dbReference>
<dbReference type="Pfam" id="PF00251">
    <property type="entry name" value="Glyco_hydro_32N"/>
    <property type="match status" value="1"/>
</dbReference>
<dbReference type="InterPro" id="IPR013148">
    <property type="entry name" value="Glyco_hydro_32_N"/>
</dbReference>